<dbReference type="InterPro" id="IPR058580">
    <property type="entry name" value="DUF2828"/>
</dbReference>
<dbReference type="InterPro" id="IPR011205">
    <property type="entry name" value="UCP015417_vWA"/>
</dbReference>
<dbReference type="AlphaFoldDB" id="A0AAP0RZJ2"/>
<reference evidence="3 4" key="1">
    <citation type="journal article" date="2024" name="Plant J.">
        <title>Genome sequences and population genomics reveal climatic adaptation and genomic divergence between two closely related sweetgum species.</title>
        <authorList>
            <person name="Xu W.Q."/>
            <person name="Ren C.Q."/>
            <person name="Zhang X.Y."/>
            <person name="Comes H.P."/>
            <person name="Liu X.H."/>
            <person name="Li Y.G."/>
            <person name="Kettle C.J."/>
            <person name="Jalonen R."/>
            <person name="Gaisberger H."/>
            <person name="Ma Y.Z."/>
            <person name="Qiu Y.X."/>
        </authorList>
    </citation>
    <scope>NUCLEOTIDE SEQUENCE [LARGE SCALE GENOMIC DNA]</scope>
    <source>
        <strain evidence="3">Hangzhou</strain>
    </source>
</reference>
<dbReference type="PANTHER" id="PTHR31373">
    <property type="entry name" value="OS06G0652100 PROTEIN"/>
    <property type="match status" value="1"/>
</dbReference>
<feature type="domain" description="DUF7788" evidence="2">
    <location>
        <begin position="243"/>
        <end position="300"/>
    </location>
</feature>
<evidence type="ECO:0000259" key="2">
    <source>
        <dbReference type="Pfam" id="PF25043"/>
    </source>
</evidence>
<dbReference type="Proteomes" id="UP001415857">
    <property type="component" value="Unassembled WGS sequence"/>
</dbReference>
<protein>
    <submittedName>
        <fullName evidence="3">Uncharacterized protein</fullName>
    </submittedName>
</protein>
<comment type="caution">
    <text evidence="3">The sequence shown here is derived from an EMBL/GenBank/DDBJ whole genome shotgun (WGS) entry which is preliminary data.</text>
</comment>
<proteinExistence type="predicted"/>
<dbReference type="Pfam" id="PF11443">
    <property type="entry name" value="DUF2828"/>
    <property type="match status" value="1"/>
</dbReference>
<evidence type="ECO:0000313" key="3">
    <source>
        <dbReference type="EMBL" id="KAK9286993.1"/>
    </source>
</evidence>
<gene>
    <name evidence="3" type="ORF">L1049_015401</name>
</gene>
<dbReference type="EMBL" id="JBBPBK010000004">
    <property type="protein sequence ID" value="KAK9286993.1"/>
    <property type="molecule type" value="Genomic_DNA"/>
</dbReference>
<dbReference type="PIRSF" id="PIRSF015417">
    <property type="entry name" value="T31B5_30_vWA"/>
    <property type="match status" value="1"/>
</dbReference>
<evidence type="ECO:0000313" key="4">
    <source>
        <dbReference type="Proteomes" id="UP001415857"/>
    </source>
</evidence>
<dbReference type="Pfam" id="PF25043">
    <property type="entry name" value="DUF7788"/>
    <property type="match status" value="1"/>
</dbReference>
<accession>A0AAP0RZJ2</accession>
<dbReference type="InterPro" id="IPR056690">
    <property type="entry name" value="DUF7788"/>
</dbReference>
<feature type="domain" description="DUF2828" evidence="1">
    <location>
        <begin position="27"/>
        <end position="240"/>
    </location>
</feature>
<evidence type="ECO:0000259" key="1">
    <source>
        <dbReference type="Pfam" id="PF11443"/>
    </source>
</evidence>
<keyword evidence="4" id="KW-1185">Reference proteome</keyword>
<dbReference type="PANTHER" id="PTHR31373:SF17">
    <property type="entry name" value="OS06G0652100 PROTEIN"/>
    <property type="match status" value="1"/>
</dbReference>
<sequence>MWQVLIRFGYSKDLLEILYRLVESEGEENIENGRERNGVDRARRAIEKYFCDPNYRLLHDQLSEGLAELLRSDVKFLNSGEKRKISLASKWCPSIDSSYDKSTLICENTARKVFPRDSDSQYDGLEEAHYAYRVRNRLHKEVLIPLRKEIHMSEEKCNRVAFNTMKAYKTYKNLYGECDEEMLYQHYFEVVHKCGKATIGEGLKLPHQIITSCLKEESESPEVAELQWGRLVEEFSKKGKFKNSLAVCDLSGNMRGSLMEDVCIAMGLLVSELSGPPWKGKVFSFSDYPKLPKHQRRRPFVQD</sequence>
<organism evidence="3 4">
    <name type="scientific">Liquidambar formosana</name>
    <name type="common">Formosan gum</name>
    <dbReference type="NCBI Taxonomy" id="63359"/>
    <lineage>
        <taxon>Eukaryota</taxon>
        <taxon>Viridiplantae</taxon>
        <taxon>Streptophyta</taxon>
        <taxon>Embryophyta</taxon>
        <taxon>Tracheophyta</taxon>
        <taxon>Spermatophyta</taxon>
        <taxon>Magnoliopsida</taxon>
        <taxon>eudicotyledons</taxon>
        <taxon>Gunneridae</taxon>
        <taxon>Pentapetalae</taxon>
        <taxon>Saxifragales</taxon>
        <taxon>Altingiaceae</taxon>
        <taxon>Liquidambar</taxon>
    </lineage>
</organism>
<name>A0AAP0RZJ2_LIQFO</name>